<dbReference type="InterPro" id="IPR023296">
    <property type="entry name" value="Glyco_hydro_beta-prop_sf"/>
</dbReference>
<feature type="domain" description="Glycosyl hydrolase family 32 N-terminal" evidence="6">
    <location>
        <begin position="42"/>
        <end position="348"/>
    </location>
</feature>
<dbReference type="InterPro" id="IPR051214">
    <property type="entry name" value="GH32_Enzymes"/>
</dbReference>
<dbReference type="PANTHER" id="PTHR43101:SF1">
    <property type="entry name" value="BETA-FRUCTOSIDASE"/>
    <property type="match status" value="1"/>
</dbReference>
<dbReference type="PANTHER" id="PTHR43101">
    <property type="entry name" value="BETA-FRUCTOSIDASE"/>
    <property type="match status" value="1"/>
</dbReference>
<dbReference type="NCBIfam" id="TIGR01322">
    <property type="entry name" value="scrB_fam"/>
    <property type="match status" value="1"/>
</dbReference>
<dbReference type="SUPFAM" id="SSF49899">
    <property type="entry name" value="Concanavalin A-like lectins/glucanases"/>
    <property type="match status" value="1"/>
</dbReference>
<dbReference type="EC" id="3.2.1.26" evidence="4"/>
<evidence type="ECO:0000256" key="1">
    <source>
        <dbReference type="ARBA" id="ARBA00009902"/>
    </source>
</evidence>
<protein>
    <recommendedName>
        <fullName evidence="4">Sucrose-6-phosphate hydrolase</fullName>
        <ecNumber evidence="4">3.2.1.26</ecNumber>
    </recommendedName>
</protein>
<keyword evidence="3 4" id="KW-0326">Glycosidase</keyword>
<proteinExistence type="evidence at transcript level"/>
<dbReference type="Gene3D" id="2.115.10.20">
    <property type="entry name" value="Glycosyl hydrolase domain, family 43"/>
    <property type="match status" value="1"/>
</dbReference>
<dbReference type="GO" id="GO:0005975">
    <property type="term" value="P:carbohydrate metabolic process"/>
    <property type="evidence" value="ECO:0007669"/>
    <property type="project" value="InterPro"/>
</dbReference>
<dbReference type="InterPro" id="IPR006232">
    <property type="entry name" value="Suc6P_hydrolase"/>
</dbReference>
<evidence type="ECO:0000256" key="2">
    <source>
        <dbReference type="ARBA" id="ARBA00022801"/>
    </source>
</evidence>
<comment type="similarity">
    <text evidence="1 4">Belongs to the glycosyl hydrolase 32 family.</text>
</comment>
<dbReference type="Pfam" id="PF08244">
    <property type="entry name" value="Glyco_hydro_32C"/>
    <property type="match status" value="1"/>
</dbReference>
<comment type="catalytic activity">
    <reaction evidence="4">
        <text>Hydrolysis of terminal non-reducing beta-D-fructofuranoside residues in beta-D-fructofuranosides.</text>
        <dbReference type="EC" id="3.2.1.26"/>
    </reaction>
</comment>
<name>A0A089YMR8_AGRPL</name>
<dbReference type="Gene3D" id="2.60.120.560">
    <property type="entry name" value="Exo-inulinase, domain 1"/>
    <property type="match status" value="1"/>
</dbReference>
<dbReference type="AlphaFoldDB" id="A0A089YMR8"/>
<evidence type="ECO:0000313" key="8">
    <source>
        <dbReference type="EMBL" id="AIR93898.1"/>
    </source>
</evidence>
<evidence type="ECO:0000256" key="3">
    <source>
        <dbReference type="ARBA" id="ARBA00023295"/>
    </source>
</evidence>
<evidence type="ECO:0000256" key="5">
    <source>
        <dbReference type="SAM" id="Phobius"/>
    </source>
</evidence>
<evidence type="ECO:0000256" key="4">
    <source>
        <dbReference type="RuleBase" id="RU362110"/>
    </source>
</evidence>
<evidence type="ECO:0000259" key="6">
    <source>
        <dbReference type="Pfam" id="PF00251"/>
    </source>
</evidence>
<reference evidence="8" key="1">
    <citation type="journal article" date="2014" name="Insect Mol. Biol.">
        <title>Characterization of horizontally transferred ?-fructofuranosidase (ScrB) genes in Agrilus planipennis.</title>
        <authorList>
            <person name="Zhao C."/>
            <person name="Doucet D."/>
            <person name="Mittapalli O."/>
        </authorList>
    </citation>
    <scope>NUCLEOTIDE SEQUENCE</scope>
</reference>
<dbReference type="OrthoDB" id="202537at2759"/>
<feature type="domain" description="Glycosyl hydrolase family 32 C-terminal" evidence="7">
    <location>
        <begin position="355"/>
        <end position="482"/>
    </location>
</feature>
<dbReference type="SMART" id="SM00640">
    <property type="entry name" value="Glyco_32"/>
    <property type="match status" value="1"/>
</dbReference>
<dbReference type="GO" id="GO:0004564">
    <property type="term" value="F:beta-fructofuranosidase activity"/>
    <property type="evidence" value="ECO:0007669"/>
    <property type="project" value="UniProtKB-EC"/>
</dbReference>
<sequence length="526" mass="59838">MSLVTFKVNKPFSIIILVIIFNLFETVSCISVTNERYRLNYHIMSPAGWINDPNGFSYYNGEYHVFYQYNPDDATHANMHWGHVKSEDLVHWKHLPIALYQDQPYDVDGVYSGSGIVVNESLVLMYTGNVNQIDGRDFSTQSQALAISSDGESFIKYINNPVIPFPPQNGGNDFRDPKIWKYNDTLYVVLGNQNNLTMQGRAVIYSSYDLFDWTYVGVLAESTGSFGYMWECPDFFELNGFHILLLSPQGIEANGDDYQNIYQTGYFVGSYNYRTNNFSHSNTFIELDHGHDFYAAQTMETPDGRRIMIAWMDMWERDYPEQEDGWVGALTIPRELTLSSSGRILQNPVQELIALRTSTLLNTTLNVEGISKLFDVHSAEILIKATFNDAITQVGIRIELGNNSCVLAYLDTSNNKFVLDRGDNDPRRTLINVTNANNPEALEMRVFLDKSSIEIFLGDGEITFSSRIYPSSTPAVYALSNGTVTQMEVVAYELENIWSGSWCIRQSSFVQAFYFAAYLMAKLYIQ</sequence>
<dbReference type="InterPro" id="IPR013148">
    <property type="entry name" value="Glyco_hydro_32_N"/>
</dbReference>
<dbReference type="SUPFAM" id="SSF75005">
    <property type="entry name" value="Arabinanase/levansucrase/invertase"/>
    <property type="match status" value="1"/>
</dbReference>
<keyword evidence="2 4" id="KW-0378">Hydrolase</keyword>
<organism evidence="8">
    <name type="scientific">Agrilus planipennis</name>
    <name type="common">Emerald ash borer</name>
    <name type="synonym">Agrilus marcopoli</name>
    <dbReference type="NCBI Taxonomy" id="224129"/>
    <lineage>
        <taxon>Eukaryota</taxon>
        <taxon>Metazoa</taxon>
        <taxon>Ecdysozoa</taxon>
        <taxon>Arthropoda</taxon>
        <taxon>Hexapoda</taxon>
        <taxon>Insecta</taxon>
        <taxon>Pterygota</taxon>
        <taxon>Neoptera</taxon>
        <taxon>Endopterygota</taxon>
        <taxon>Coleoptera</taxon>
        <taxon>Polyphaga</taxon>
        <taxon>Elateriformia</taxon>
        <taxon>Buprestoidea</taxon>
        <taxon>Buprestidae</taxon>
        <taxon>Agrilinae</taxon>
        <taxon>Agrilus</taxon>
    </lineage>
</organism>
<evidence type="ECO:0000259" key="7">
    <source>
        <dbReference type="Pfam" id="PF08244"/>
    </source>
</evidence>
<keyword evidence="5" id="KW-1133">Transmembrane helix</keyword>
<feature type="transmembrane region" description="Helical" evidence="5">
    <location>
        <begin position="12"/>
        <end position="33"/>
    </location>
</feature>
<keyword evidence="5" id="KW-0472">Membrane</keyword>
<dbReference type="Pfam" id="PF00251">
    <property type="entry name" value="Glyco_hydro_32N"/>
    <property type="match status" value="1"/>
</dbReference>
<dbReference type="GO" id="GO:0005737">
    <property type="term" value="C:cytoplasm"/>
    <property type="evidence" value="ECO:0007669"/>
    <property type="project" value="InterPro"/>
</dbReference>
<dbReference type="CDD" id="cd18623">
    <property type="entry name" value="GH32_ScrB-like"/>
    <property type="match status" value="1"/>
</dbReference>
<dbReference type="InterPro" id="IPR013320">
    <property type="entry name" value="ConA-like_dom_sf"/>
</dbReference>
<accession>A0A089YMR8</accession>
<dbReference type="InterPro" id="IPR013189">
    <property type="entry name" value="Glyco_hydro_32_C"/>
</dbReference>
<gene>
    <name evidence="8" type="primary">ScrB-2</name>
</gene>
<keyword evidence="5" id="KW-0812">Transmembrane</keyword>
<dbReference type="EMBL" id="KJ634683">
    <property type="protein sequence ID" value="AIR93898.1"/>
    <property type="molecule type" value="mRNA"/>
</dbReference>
<dbReference type="InterPro" id="IPR001362">
    <property type="entry name" value="Glyco_hydro_32"/>
</dbReference>